<gene>
    <name evidence="2" type="ORF">BpHYR1_000181</name>
</gene>
<sequence>MKYITNLMFYLILNQAEQLSISNSDQCSEFHFFSKLISMNKIVTRMALNTLIVRDFNNFDQIKLECIQSVNDSVYQLKINLVPGRDLELTDGLQLQFHESVLRKNYFLVEMVFNNIKKIKINLKIFNYFKLNFLVKFDYSRLSLDMAETECSMENSHKFTTFQSLSSLSFARVKYDKDLCPLMFFNGTFSTVSFGSISESFVLQNVLNFKKMQTPFISLIENLYLDGHDINLNKNLLDLNIFKEIKYLLVTGNIKSIDWTLIKELKSLIYLSLDVYQTHLFFYQNYKYLEQLNKSLIKPIIIWMSNRDNYTFPDKDFCVFAKFPQLTHISIQTGFYQKWTCNCVLFWISGDCGPADEYTKCEYERWASNCQYFHIQAPIYNKDFNRIFKWHYLIVGAVFKYISSGGLMFVIVLLISNVDKLNASIAKVSSGFFDPDYYGFPMRNSFIHTEMAVFDKLYYYSNKKKVHNKYFFLFIINVVFNGFILWLILLASDLFLLVKFKFLMSQSQSIWSQMKDSGDLTKRHILSLKSKEMKTSARIWLNNFILLTFRLLELCGVLFIFIMVM</sequence>
<keyword evidence="1" id="KW-1133">Transmembrane helix</keyword>
<name>A0A3M7R4B1_BRAPC</name>
<reference evidence="2 3" key="1">
    <citation type="journal article" date="2018" name="Sci. Rep.">
        <title>Genomic signatures of local adaptation to the degree of environmental predictability in rotifers.</title>
        <authorList>
            <person name="Franch-Gras L."/>
            <person name="Hahn C."/>
            <person name="Garcia-Roger E.M."/>
            <person name="Carmona M.J."/>
            <person name="Serra M."/>
            <person name="Gomez A."/>
        </authorList>
    </citation>
    <scope>NUCLEOTIDE SEQUENCE [LARGE SCALE GENOMIC DNA]</scope>
    <source>
        <strain evidence="2">HYR1</strain>
    </source>
</reference>
<dbReference type="AlphaFoldDB" id="A0A3M7R4B1"/>
<accession>A0A3M7R4B1</accession>
<feature type="transmembrane region" description="Helical" evidence="1">
    <location>
        <begin position="539"/>
        <end position="564"/>
    </location>
</feature>
<evidence type="ECO:0000313" key="3">
    <source>
        <dbReference type="Proteomes" id="UP000276133"/>
    </source>
</evidence>
<keyword evidence="1" id="KW-0812">Transmembrane</keyword>
<feature type="transmembrane region" description="Helical" evidence="1">
    <location>
        <begin position="470"/>
        <end position="498"/>
    </location>
</feature>
<protein>
    <submittedName>
        <fullName evidence="2">Uncharacterized protein</fullName>
    </submittedName>
</protein>
<proteinExistence type="predicted"/>
<feature type="transmembrane region" description="Helical" evidence="1">
    <location>
        <begin position="392"/>
        <end position="415"/>
    </location>
</feature>
<feature type="non-terminal residue" evidence="2">
    <location>
        <position position="565"/>
    </location>
</feature>
<evidence type="ECO:0000256" key="1">
    <source>
        <dbReference type="SAM" id="Phobius"/>
    </source>
</evidence>
<dbReference type="EMBL" id="REGN01004243">
    <property type="protein sequence ID" value="RNA18430.1"/>
    <property type="molecule type" value="Genomic_DNA"/>
</dbReference>
<organism evidence="2 3">
    <name type="scientific">Brachionus plicatilis</name>
    <name type="common">Marine rotifer</name>
    <name type="synonym">Brachionus muelleri</name>
    <dbReference type="NCBI Taxonomy" id="10195"/>
    <lineage>
        <taxon>Eukaryota</taxon>
        <taxon>Metazoa</taxon>
        <taxon>Spiralia</taxon>
        <taxon>Gnathifera</taxon>
        <taxon>Rotifera</taxon>
        <taxon>Eurotatoria</taxon>
        <taxon>Monogononta</taxon>
        <taxon>Pseudotrocha</taxon>
        <taxon>Ploima</taxon>
        <taxon>Brachionidae</taxon>
        <taxon>Brachionus</taxon>
    </lineage>
</organism>
<keyword evidence="1" id="KW-0472">Membrane</keyword>
<comment type="caution">
    <text evidence="2">The sequence shown here is derived from an EMBL/GenBank/DDBJ whole genome shotgun (WGS) entry which is preliminary data.</text>
</comment>
<evidence type="ECO:0000313" key="2">
    <source>
        <dbReference type="EMBL" id="RNA18430.1"/>
    </source>
</evidence>
<dbReference type="Proteomes" id="UP000276133">
    <property type="component" value="Unassembled WGS sequence"/>
</dbReference>
<keyword evidence="3" id="KW-1185">Reference proteome</keyword>